<protein>
    <submittedName>
        <fullName evidence="1">Uncharacterized protein</fullName>
    </submittedName>
</protein>
<evidence type="ECO:0000313" key="2">
    <source>
        <dbReference type="Proteomes" id="UP001140087"/>
    </source>
</evidence>
<comment type="caution">
    <text evidence="1">The sequence shown here is derived from an EMBL/GenBank/DDBJ whole genome shotgun (WGS) entry which is preliminary data.</text>
</comment>
<evidence type="ECO:0000313" key="1">
    <source>
        <dbReference type="EMBL" id="KAJ2805019.1"/>
    </source>
</evidence>
<dbReference type="Proteomes" id="UP001140087">
    <property type="component" value="Unassembled WGS sequence"/>
</dbReference>
<sequence>MVGVFAPLRLTDDSGVSSHPSDISKYIWWIMYDSSIVHSVMRYQEKCLADEVVANSLVPGSSRIYDRLEHTLVNRFSRDANSRLPVILTNTEDLRNVRVVKRKPNYGPDAELVAYVPFGTTPAVVMPFEVKRWFGDEPQNPRHVNRQNPNFVKNVDALTDIAGGRNILNVWYAINQTAGYIVSQPSSHNRGVIYGKDAIFLLERTSRDVVVVSGAIPYTSTDPHPMAAIAYWVGEAVKSRFLVHEYNPLPGTNLAMGVDDGDDGDPLDKKLDLEGVRLRFVQLSRCGHVYTGVWRDGQAVVVKAAPYDDYELLDELRLELQAYGRLKDLQGGIIPRLVACGWGVTGKKRYGLLVVERIPGEMARPLDMDQRPELTGLTHEERAACEDALRKIHERGVAHGDVRGANLLFRSSVEGAAKTPVFIDFGFAVLDDGRNSGALEEGQDDDREWLQAAFEGKSKCM</sequence>
<accession>A0ACC1LCU6</accession>
<organism evidence="1 2">
    <name type="scientific">Coemansia helicoidea</name>
    <dbReference type="NCBI Taxonomy" id="1286919"/>
    <lineage>
        <taxon>Eukaryota</taxon>
        <taxon>Fungi</taxon>
        <taxon>Fungi incertae sedis</taxon>
        <taxon>Zoopagomycota</taxon>
        <taxon>Kickxellomycotina</taxon>
        <taxon>Kickxellomycetes</taxon>
        <taxon>Kickxellales</taxon>
        <taxon>Kickxellaceae</taxon>
        <taxon>Coemansia</taxon>
    </lineage>
</organism>
<name>A0ACC1LCU6_9FUNG</name>
<dbReference type="EMBL" id="JANBUN010000289">
    <property type="protein sequence ID" value="KAJ2805019.1"/>
    <property type="molecule type" value="Genomic_DNA"/>
</dbReference>
<keyword evidence="2" id="KW-1185">Reference proteome</keyword>
<gene>
    <name evidence="1" type="ORF">H4R21_001418</name>
</gene>
<reference evidence="1" key="1">
    <citation type="submission" date="2022-07" db="EMBL/GenBank/DDBJ databases">
        <title>Phylogenomic reconstructions and comparative analyses of Kickxellomycotina fungi.</title>
        <authorList>
            <person name="Reynolds N.K."/>
            <person name="Stajich J.E."/>
            <person name="Barry K."/>
            <person name="Grigoriev I.V."/>
            <person name="Crous P."/>
            <person name="Smith M.E."/>
        </authorList>
    </citation>
    <scope>NUCLEOTIDE SEQUENCE</scope>
    <source>
        <strain evidence="1">BCRC 34780</strain>
    </source>
</reference>
<proteinExistence type="predicted"/>